<evidence type="ECO:0000313" key="1">
    <source>
        <dbReference type="EMBL" id="CCI42072.1"/>
    </source>
</evidence>
<protein>
    <submittedName>
        <fullName evidence="1">Uncharacterized protein</fullName>
    </submittedName>
</protein>
<name>A0A024G5Y1_9STRA</name>
<comment type="caution">
    <text evidence="1">The sequence shown here is derived from an EMBL/GenBank/DDBJ whole genome shotgun (WGS) entry which is preliminary data.</text>
</comment>
<sequence length="76" mass="8811">MSKKLHISTAPSCDTKTQIMLHLWIKLVAGVMHWMQRTIERYVSVFMSRDRLMVFTKQLQACALYLAEPGRQPSDS</sequence>
<dbReference type="AlphaFoldDB" id="A0A024G5Y1"/>
<gene>
    <name evidence="1" type="ORF">BN9_028560</name>
</gene>
<organism evidence="1 2">
    <name type="scientific">Albugo candida</name>
    <dbReference type="NCBI Taxonomy" id="65357"/>
    <lineage>
        <taxon>Eukaryota</taxon>
        <taxon>Sar</taxon>
        <taxon>Stramenopiles</taxon>
        <taxon>Oomycota</taxon>
        <taxon>Peronosporomycetes</taxon>
        <taxon>Albuginales</taxon>
        <taxon>Albuginaceae</taxon>
        <taxon>Albugo</taxon>
    </lineage>
</organism>
<dbReference type="InParanoid" id="A0A024G5Y1"/>
<accession>A0A024G5Y1</accession>
<dbReference type="Proteomes" id="UP000053237">
    <property type="component" value="Unassembled WGS sequence"/>
</dbReference>
<dbReference type="EMBL" id="CAIX01000028">
    <property type="protein sequence ID" value="CCI42072.1"/>
    <property type="molecule type" value="Genomic_DNA"/>
</dbReference>
<proteinExistence type="predicted"/>
<evidence type="ECO:0000313" key="2">
    <source>
        <dbReference type="Proteomes" id="UP000053237"/>
    </source>
</evidence>
<keyword evidence="2" id="KW-1185">Reference proteome</keyword>
<reference evidence="1 2" key="1">
    <citation type="submission" date="2012-05" db="EMBL/GenBank/DDBJ databases">
        <title>Recombination and specialization in a pathogen metapopulation.</title>
        <authorList>
            <person name="Gardiner A."/>
            <person name="Kemen E."/>
            <person name="Schultz-Larsen T."/>
            <person name="MacLean D."/>
            <person name="Van Oosterhout C."/>
            <person name="Jones J.D.G."/>
        </authorList>
    </citation>
    <scope>NUCLEOTIDE SEQUENCE [LARGE SCALE GENOMIC DNA]</scope>
    <source>
        <strain evidence="1 2">Ac Nc2</strain>
    </source>
</reference>